<reference evidence="5 6" key="1">
    <citation type="journal article" date="2023" name="Plants (Basel)">
        <title>Bridging the Gap: Combining Genomics and Transcriptomics Approaches to Understand Stylosanthes scabra, an Orphan Legume from the Brazilian Caatinga.</title>
        <authorList>
            <person name="Ferreira-Neto J.R.C."/>
            <person name="da Silva M.D."/>
            <person name="Binneck E."/>
            <person name="de Melo N.F."/>
            <person name="da Silva R.H."/>
            <person name="de Melo A.L.T.M."/>
            <person name="Pandolfi V."/>
            <person name="Bustamante F.O."/>
            <person name="Brasileiro-Vidal A.C."/>
            <person name="Benko-Iseppon A.M."/>
        </authorList>
    </citation>
    <scope>NUCLEOTIDE SEQUENCE [LARGE SCALE GENOMIC DNA]</scope>
    <source>
        <tissue evidence="5">Leaves</tissue>
    </source>
</reference>
<comment type="caution">
    <text evidence="5">The sequence shown here is derived from an EMBL/GenBank/DDBJ whole genome shotgun (WGS) entry which is preliminary data.</text>
</comment>
<comment type="subcellular location">
    <subcellularLocation>
        <location evidence="1">Nucleus</location>
    </subcellularLocation>
</comment>
<dbReference type="Proteomes" id="UP001341840">
    <property type="component" value="Unassembled WGS sequence"/>
</dbReference>
<feature type="compositionally biased region" description="Polar residues" evidence="3">
    <location>
        <begin position="112"/>
        <end position="135"/>
    </location>
</feature>
<evidence type="ECO:0000256" key="1">
    <source>
        <dbReference type="ARBA" id="ARBA00004123"/>
    </source>
</evidence>
<evidence type="ECO:0000256" key="2">
    <source>
        <dbReference type="ARBA" id="ARBA00023242"/>
    </source>
</evidence>
<accession>A0ABU6YUG6</accession>
<evidence type="ECO:0000313" key="5">
    <source>
        <dbReference type="EMBL" id="MED6214022.1"/>
    </source>
</evidence>
<feature type="region of interest" description="Disordered" evidence="3">
    <location>
        <begin position="109"/>
        <end position="135"/>
    </location>
</feature>
<keyword evidence="2" id="KW-0539">Nucleus</keyword>
<feature type="compositionally biased region" description="Basic residues" evidence="3">
    <location>
        <begin position="387"/>
        <end position="396"/>
    </location>
</feature>
<evidence type="ECO:0000256" key="3">
    <source>
        <dbReference type="SAM" id="MobiDB-lite"/>
    </source>
</evidence>
<dbReference type="Pfam" id="PF16135">
    <property type="entry name" value="TDBD"/>
    <property type="match status" value="1"/>
</dbReference>
<feature type="region of interest" description="Disordered" evidence="3">
    <location>
        <begin position="358"/>
        <end position="404"/>
    </location>
</feature>
<dbReference type="PANTHER" id="PTHR47025">
    <property type="entry name" value="AUTOIMMUNE REGULATOR"/>
    <property type="match status" value="1"/>
</dbReference>
<protein>
    <recommendedName>
        <fullName evidence="4">Tify domain-containing protein</fullName>
    </recommendedName>
</protein>
<gene>
    <name evidence="5" type="ORF">PIB30_098955</name>
</gene>
<keyword evidence="6" id="KW-1185">Reference proteome</keyword>
<sequence>MPRDSGYLAGEKLGYENSSRIEQKRDHQQFLNIDEPETLSNKKQAVEAIGGNPFSRVSHVNVSPWDTNSGLHSVTSQFCDRLFGSDLGWAINLVDKTGSRSLNVVRRDVENQSDNEPSVGLSRSHSIADTSSNPNFNSIRKVKVNQVKDSFDLFPSSIQHPYSSTDYSTISIATGYNRNDGKIWLGSDYTNENENTIAMGTGNSKINSNPISMGNAFNIRDGSLLSMHQTYGLAMSHPFNMADFIPMDQSNNKALESSYPKRGENSVPMGAIYSKSAQDFINISPFYGKGTEHMLSLGPTYVSSDLNIPPTGNSRSSLAGTMPFVALTSNSEPNPSVGIMNGYNLLMVNQSLAQGLDSQNKDQINPNAEEPANNTQTTGTQSDTTQKKNKEKKTRKASSNNFPSNVKSLLSTGIFDGVPVKYVSWSREKTLGAVIKGIGYLCSCDECKEPQPLNAYEFERHAGSKTKHPNNHIYFENGKTVYGVVQELKSTPQEMLFDAIQNVTGSTVNQKNFQSWKASYQAAAKELQRIYGANEVTTL</sequence>
<organism evidence="5 6">
    <name type="scientific">Stylosanthes scabra</name>
    <dbReference type="NCBI Taxonomy" id="79078"/>
    <lineage>
        <taxon>Eukaryota</taxon>
        <taxon>Viridiplantae</taxon>
        <taxon>Streptophyta</taxon>
        <taxon>Embryophyta</taxon>
        <taxon>Tracheophyta</taxon>
        <taxon>Spermatophyta</taxon>
        <taxon>Magnoliopsida</taxon>
        <taxon>eudicotyledons</taxon>
        <taxon>Gunneridae</taxon>
        <taxon>Pentapetalae</taxon>
        <taxon>rosids</taxon>
        <taxon>fabids</taxon>
        <taxon>Fabales</taxon>
        <taxon>Fabaceae</taxon>
        <taxon>Papilionoideae</taxon>
        <taxon>50 kb inversion clade</taxon>
        <taxon>dalbergioids sensu lato</taxon>
        <taxon>Dalbergieae</taxon>
        <taxon>Pterocarpus clade</taxon>
        <taxon>Stylosanthes</taxon>
    </lineage>
</organism>
<dbReference type="EMBL" id="JASCZI010244245">
    <property type="protein sequence ID" value="MED6214022.1"/>
    <property type="molecule type" value="Genomic_DNA"/>
</dbReference>
<name>A0ABU6YUG6_9FABA</name>
<evidence type="ECO:0000313" key="6">
    <source>
        <dbReference type="Proteomes" id="UP001341840"/>
    </source>
</evidence>
<feature type="domain" description="Tify" evidence="4">
    <location>
        <begin position="434"/>
        <end position="487"/>
    </location>
</feature>
<dbReference type="PANTHER" id="PTHR47025:SF6">
    <property type="entry name" value="N-LYSINE METHYLTRANSFERASE"/>
    <property type="match status" value="1"/>
</dbReference>
<feature type="compositionally biased region" description="Low complexity" evidence="3">
    <location>
        <begin position="375"/>
        <end position="384"/>
    </location>
</feature>
<proteinExistence type="predicted"/>
<evidence type="ECO:0000259" key="4">
    <source>
        <dbReference type="Pfam" id="PF16135"/>
    </source>
</evidence>
<dbReference type="InterPro" id="IPR032308">
    <property type="entry name" value="TDBD"/>
</dbReference>